<name>A0A1M6IA99_9FIRM</name>
<dbReference type="EMBL" id="FQZP01000040">
    <property type="protein sequence ID" value="SHJ31332.1"/>
    <property type="molecule type" value="Genomic_DNA"/>
</dbReference>
<protein>
    <submittedName>
        <fullName evidence="1">Uncharacterized protein</fullName>
    </submittedName>
</protein>
<evidence type="ECO:0000313" key="1">
    <source>
        <dbReference type="EMBL" id="SHJ31332.1"/>
    </source>
</evidence>
<dbReference type="AlphaFoldDB" id="A0A1M6IA99"/>
<keyword evidence="2" id="KW-1185">Reference proteome</keyword>
<dbReference type="Proteomes" id="UP000324781">
    <property type="component" value="Unassembled WGS sequence"/>
</dbReference>
<reference evidence="1 2" key="1">
    <citation type="submission" date="2016-11" db="EMBL/GenBank/DDBJ databases">
        <authorList>
            <person name="Varghese N."/>
            <person name="Submissions S."/>
        </authorList>
    </citation>
    <scope>NUCLEOTIDE SEQUENCE [LARGE SCALE GENOMIC DNA]</scope>
    <source>
        <strain evidence="1 2">DSM 19027</strain>
    </source>
</reference>
<evidence type="ECO:0000313" key="2">
    <source>
        <dbReference type="Proteomes" id="UP000324781"/>
    </source>
</evidence>
<organism evidence="1 2">
    <name type="scientific">Thermoclostridium caenicola</name>
    <dbReference type="NCBI Taxonomy" id="659425"/>
    <lineage>
        <taxon>Bacteria</taxon>
        <taxon>Bacillati</taxon>
        <taxon>Bacillota</taxon>
        <taxon>Clostridia</taxon>
        <taxon>Eubacteriales</taxon>
        <taxon>Oscillospiraceae</taxon>
        <taxon>Thermoclostridium</taxon>
    </lineage>
</organism>
<accession>A0A1M6IA99</accession>
<sequence length="61" mass="7308">MHKKDRDYAVIFPARWVNNQCKEQQQQQEQEVDNRARTHNVNLIILTEYHNKGVDSTQKVN</sequence>
<gene>
    <name evidence="1" type="ORF">SAMN05444373_104016</name>
</gene>
<proteinExistence type="predicted"/>